<gene>
    <name evidence="1" type="ORF">NM688_g8199</name>
</gene>
<organism evidence="1 2">
    <name type="scientific">Phlebia brevispora</name>
    <dbReference type="NCBI Taxonomy" id="194682"/>
    <lineage>
        <taxon>Eukaryota</taxon>
        <taxon>Fungi</taxon>
        <taxon>Dikarya</taxon>
        <taxon>Basidiomycota</taxon>
        <taxon>Agaricomycotina</taxon>
        <taxon>Agaricomycetes</taxon>
        <taxon>Polyporales</taxon>
        <taxon>Meruliaceae</taxon>
        <taxon>Phlebia</taxon>
    </lineage>
</organism>
<dbReference type="EMBL" id="JANHOG010002128">
    <property type="protein sequence ID" value="KAJ3526908.1"/>
    <property type="molecule type" value="Genomic_DNA"/>
</dbReference>
<protein>
    <submittedName>
        <fullName evidence="1">Uncharacterized protein</fullName>
    </submittedName>
</protein>
<evidence type="ECO:0000313" key="1">
    <source>
        <dbReference type="EMBL" id="KAJ3526908.1"/>
    </source>
</evidence>
<comment type="caution">
    <text evidence="1">The sequence shown here is derived from an EMBL/GenBank/DDBJ whole genome shotgun (WGS) entry which is preliminary data.</text>
</comment>
<evidence type="ECO:0000313" key="2">
    <source>
        <dbReference type="Proteomes" id="UP001148662"/>
    </source>
</evidence>
<keyword evidence="2" id="KW-1185">Reference proteome</keyword>
<sequence>MPAERTDKSLRQTTLLGGLVSSSSVAAGLKRASSKSKSKQNVPGRAYTDTILTIKPEFAGLIAKREKNHEFRKYELRETVKRLWLYETAPTSAITYVMETSRPKVPGQVKDPSGIGNDDFDKGLKKSKFGYPVVALYKLKTPLKPEEMKERFGIAPLQGYCYAPTKLVEEVKLEDMIKVF</sequence>
<dbReference type="Proteomes" id="UP001148662">
    <property type="component" value="Unassembled WGS sequence"/>
</dbReference>
<accession>A0ACC1RW19</accession>
<proteinExistence type="predicted"/>
<name>A0ACC1RW19_9APHY</name>
<reference evidence="1" key="1">
    <citation type="submission" date="2022-07" db="EMBL/GenBank/DDBJ databases">
        <title>Genome Sequence of Phlebia brevispora.</title>
        <authorList>
            <person name="Buettner E."/>
        </authorList>
    </citation>
    <scope>NUCLEOTIDE SEQUENCE</scope>
    <source>
        <strain evidence="1">MPL23</strain>
    </source>
</reference>